<dbReference type="InterPro" id="IPR031462">
    <property type="entry name" value="CTSRT"/>
</dbReference>
<evidence type="ECO:0000313" key="4">
    <source>
        <dbReference type="Proteomes" id="UP000694386"/>
    </source>
</evidence>
<evidence type="ECO:0000259" key="2">
    <source>
        <dbReference type="Pfam" id="PF15729"/>
    </source>
</evidence>
<evidence type="ECO:0000256" key="1">
    <source>
        <dbReference type="SAM" id="MobiDB-lite"/>
    </source>
</evidence>
<sequence>MELPPPGNRRVSISNPQETPQKFSISSGMVRHRPSMVSAGTSRLSTLRPQSLQPNPILQRRSLSPSDAPMMRRGSNVSSVRYADEEGQTRSATEKDKEDKEKSKSTGTRLLNMLRKTLKGSQSEEMIVAQETPNLIPFGEVVGCLAVHIKSCRQFSHRFIVQQHVNLFIRISINHVVKYTKLRNLKSINNERNLVLRFDEVKYFSVQVPRRQDDERNNIFLELMQDGGDTGKPALSLGSVESHLYEVIQKGCFTEALQMKHRNSAICRLEVEFMFSYGAFGYGFSHQLKPLQKIIEPSMFMKIAPPPDRTDPATNVITPQQVEYPAFLSPDLNVSIGAPETSTNVVRLTKLHEKPRERLEKMKTEYRHLDTWIEKAEYLRNLITPKNTAFHSVPSSSSSESLPTLCCTLPDPHPSLKGVDINGDKESLVIPVLKVLDQDLSDPALYESAESIPEETLLPPIHTLLIKEDEAPPRLHVPLGREDRSIAFAPGEALIHKRPSIVRIVSSPQEVKSRCLPINPESLRRRNLCFSPKE</sequence>
<reference evidence="3" key="1">
    <citation type="submission" date="2025-08" db="UniProtKB">
        <authorList>
            <consortium name="Ensembl"/>
        </authorList>
    </citation>
    <scope>IDENTIFICATION</scope>
</reference>
<dbReference type="PANTHER" id="PTHR21665">
    <property type="entry name" value="CATION CHANNEL SPERM-ASSOCIATED TARGETING SUBUNIT TAU"/>
    <property type="match status" value="1"/>
</dbReference>
<dbReference type="Ensembl" id="ENSCGRT00001022802.1">
    <property type="protein sequence ID" value="ENSCGRP00001018558.1"/>
    <property type="gene ID" value="ENSCGRG00001018260.1"/>
</dbReference>
<feature type="region of interest" description="Disordered" evidence="1">
    <location>
        <begin position="1"/>
        <end position="108"/>
    </location>
</feature>
<dbReference type="Proteomes" id="UP000694386">
    <property type="component" value="Unplaced"/>
</dbReference>
<dbReference type="Pfam" id="PF15729">
    <property type="entry name" value="CTSRT"/>
    <property type="match status" value="1"/>
</dbReference>
<feature type="compositionally biased region" description="Polar residues" evidence="1">
    <location>
        <begin position="11"/>
        <end position="27"/>
    </location>
</feature>
<feature type="domain" description="Cation channel sperm-associated targeting subunit tau C2" evidence="2">
    <location>
        <begin position="135"/>
        <end position="278"/>
    </location>
</feature>
<protein>
    <submittedName>
        <fullName evidence="3">C2 calcium dependent domain containing 6</fullName>
    </submittedName>
</protein>
<accession>A0A8C2MFK8</accession>
<feature type="compositionally biased region" description="Basic and acidic residues" evidence="1">
    <location>
        <begin position="82"/>
        <end position="104"/>
    </location>
</feature>
<reference evidence="3" key="2">
    <citation type="submission" date="2025-09" db="UniProtKB">
        <authorList>
            <consortium name="Ensembl"/>
        </authorList>
    </citation>
    <scope>IDENTIFICATION</scope>
</reference>
<proteinExistence type="predicted"/>
<dbReference type="InterPro" id="IPR048363">
    <property type="entry name" value="CTSRT_C2"/>
</dbReference>
<dbReference type="PANTHER" id="PTHR21665:SF2">
    <property type="entry name" value="CATION CHANNEL SPERM-ASSOCIATED TARGETING SUBUNIT TAU"/>
    <property type="match status" value="1"/>
</dbReference>
<name>A0A8C2MFK8_CRIGR</name>
<organism evidence="3 4">
    <name type="scientific">Cricetulus griseus</name>
    <name type="common">Chinese hamster</name>
    <name type="synonym">Cricetulus barabensis griseus</name>
    <dbReference type="NCBI Taxonomy" id="10029"/>
    <lineage>
        <taxon>Eukaryota</taxon>
        <taxon>Metazoa</taxon>
        <taxon>Chordata</taxon>
        <taxon>Craniata</taxon>
        <taxon>Vertebrata</taxon>
        <taxon>Euteleostomi</taxon>
        <taxon>Mammalia</taxon>
        <taxon>Eutheria</taxon>
        <taxon>Euarchontoglires</taxon>
        <taxon>Glires</taxon>
        <taxon>Rodentia</taxon>
        <taxon>Myomorpha</taxon>
        <taxon>Muroidea</taxon>
        <taxon>Cricetidae</taxon>
        <taxon>Cricetinae</taxon>
        <taxon>Cricetulus</taxon>
    </lineage>
</organism>
<evidence type="ECO:0000313" key="3">
    <source>
        <dbReference type="Ensembl" id="ENSCGRP00001018558.1"/>
    </source>
</evidence>
<feature type="compositionally biased region" description="Polar residues" evidence="1">
    <location>
        <begin position="38"/>
        <end position="65"/>
    </location>
</feature>
<dbReference type="AlphaFoldDB" id="A0A8C2MFK8"/>